<dbReference type="OrthoDB" id="2449993at2759"/>
<dbReference type="Gene3D" id="3.80.10.10">
    <property type="entry name" value="Ribonuclease Inhibitor"/>
    <property type="match status" value="1"/>
</dbReference>
<comment type="caution">
    <text evidence="1">The sequence shown here is derived from an EMBL/GenBank/DDBJ whole genome shotgun (WGS) entry which is preliminary data.</text>
</comment>
<dbReference type="EMBL" id="JAAAIN010000527">
    <property type="protein sequence ID" value="KAG0313291.1"/>
    <property type="molecule type" value="Genomic_DNA"/>
</dbReference>
<name>A0A9P6RAP1_9FUNG</name>
<gene>
    <name evidence="1" type="ORF">BGZ97_010316</name>
</gene>
<keyword evidence="2" id="KW-1185">Reference proteome</keyword>
<protein>
    <submittedName>
        <fullName evidence="1">Uncharacterized protein</fullName>
    </submittedName>
</protein>
<sequence>MSHSDAMITALIESCPHIGRMLRFSEHDDLTHDRCLDILWAYPGLVEFAFCYSEDMTPQVIEVLLEQSGSTLEVLEVSAGFDTDNRERMGVCVSQVLQRCPRLRRLKVVHEWEIEATGIGLQEMVGIQWASGGWLEELQVPIGSPEFFSLSIDERDVWDRVGKEEKIKEERSRPEAQQQRRIDAGQVLQLARRLMLLPRLRTLKLLWMDPIVPIDDVLKCQEEERQEGVIIEESFLQWIGLK</sequence>
<evidence type="ECO:0000313" key="2">
    <source>
        <dbReference type="Proteomes" id="UP000823405"/>
    </source>
</evidence>
<dbReference type="InterPro" id="IPR032675">
    <property type="entry name" value="LRR_dom_sf"/>
</dbReference>
<dbReference type="AlphaFoldDB" id="A0A9P6RAP1"/>
<accession>A0A9P6RAP1</accession>
<dbReference type="Proteomes" id="UP000823405">
    <property type="component" value="Unassembled WGS sequence"/>
</dbReference>
<reference evidence="1" key="1">
    <citation type="journal article" date="2020" name="Fungal Divers.">
        <title>Resolving the Mortierellaceae phylogeny through synthesis of multi-gene phylogenetics and phylogenomics.</title>
        <authorList>
            <person name="Vandepol N."/>
            <person name="Liber J."/>
            <person name="Desiro A."/>
            <person name="Na H."/>
            <person name="Kennedy M."/>
            <person name="Barry K."/>
            <person name="Grigoriev I.V."/>
            <person name="Miller A.N."/>
            <person name="O'Donnell K."/>
            <person name="Stajich J.E."/>
            <person name="Bonito G."/>
        </authorList>
    </citation>
    <scope>NUCLEOTIDE SEQUENCE</scope>
    <source>
        <strain evidence="1">NVP60</strain>
    </source>
</reference>
<evidence type="ECO:0000313" key="1">
    <source>
        <dbReference type="EMBL" id="KAG0313291.1"/>
    </source>
</evidence>
<proteinExistence type="predicted"/>
<organism evidence="1 2">
    <name type="scientific">Linnemannia gamsii</name>
    <dbReference type="NCBI Taxonomy" id="64522"/>
    <lineage>
        <taxon>Eukaryota</taxon>
        <taxon>Fungi</taxon>
        <taxon>Fungi incertae sedis</taxon>
        <taxon>Mucoromycota</taxon>
        <taxon>Mortierellomycotina</taxon>
        <taxon>Mortierellomycetes</taxon>
        <taxon>Mortierellales</taxon>
        <taxon>Mortierellaceae</taxon>
        <taxon>Linnemannia</taxon>
    </lineage>
</organism>